<keyword evidence="19" id="KW-1185">Reference proteome</keyword>
<keyword evidence="9 14" id="KW-0798">TonB box</keyword>
<dbReference type="PROSITE" id="PS01156">
    <property type="entry name" value="TONB_DEPENDENT_REC_2"/>
    <property type="match status" value="1"/>
</dbReference>
<feature type="domain" description="TonB-dependent receptor plug" evidence="17">
    <location>
        <begin position="61"/>
        <end position="168"/>
    </location>
</feature>
<dbReference type="Pfam" id="PF07715">
    <property type="entry name" value="Plug"/>
    <property type="match status" value="1"/>
</dbReference>
<proteinExistence type="inferred from homology"/>
<evidence type="ECO:0000256" key="13">
    <source>
        <dbReference type="PROSITE-ProRule" id="PRU10144"/>
    </source>
</evidence>
<evidence type="ECO:0000256" key="9">
    <source>
        <dbReference type="ARBA" id="ARBA00023077"/>
    </source>
</evidence>
<evidence type="ECO:0000256" key="2">
    <source>
        <dbReference type="ARBA" id="ARBA00022448"/>
    </source>
</evidence>
<dbReference type="PANTHER" id="PTHR32552:SF81">
    <property type="entry name" value="TONB-DEPENDENT OUTER MEMBRANE RECEPTOR"/>
    <property type="match status" value="1"/>
</dbReference>
<dbReference type="InterPro" id="IPR012910">
    <property type="entry name" value="Plug_dom"/>
</dbReference>
<evidence type="ECO:0000256" key="8">
    <source>
        <dbReference type="ARBA" id="ARBA00023065"/>
    </source>
</evidence>
<keyword evidence="7" id="KW-0408">Iron</keyword>
<reference evidence="19" key="1">
    <citation type="submission" date="2017-02" db="EMBL/GenBank/DDBJ databases">
        <authorList>
            <person name="Varghese N."/>
            <person name="Submissions S."/>
        </authorList>
    </citation>
    <scope>NUCLEOTIDE SEQUENCE [LARGE SCALE GENOMIC DNA]</scope>
    <source>
        <strain evidence="19">UM2</strain>
    </source>
</reference>
<organism evidence="18 19">
    <name type="scientific">Rhizorhabdus histidinilytica</name>
    <dbReference type="NCBI Taxonomy" id="439228"/>
    <lineage>
        <taxon>Bacteria</taxon>
        <taxon>Pseudomonadati</taxon>
        <taxon>Pseudomonadota</taxon>
        <taxon>Alphaproteobacteria</taxon>
        <taxon>Sphingomonadales</taxon>
        <taxon>Sphingomonadaceae</taxon>
        <taxon>Rhizorhabdus</taxon>
    </lineage>
</organism>
<evidence type="ECO:0000256" key="11">
    <source>
        <dbReference type="ARBA" id="ARBA00023237"/>
    </source>
</evidence>
<dbReference type="GO" id="GO:0009279">
    <property type="term" value="C:cell outer membrane"/>
    <property type="evidence" value="ECO:0007669"/>
    <property type="project" value="UniProtKB-SubCell"/>
</dbReference>
<keyword evidence="8" id="KW-0406">Ion transport</keyword>
<dbReference type="OrthoDB" id="7208812at2"/>
<feature type="domain" description="TonB-dependent receptor-like beta-barrel" evidence="16">
    <location>
        <begin position="365"/>
        <end position="727"/>
    </location>
</feature>
<evidence type="ECO:0000256" key="12">
    <source>
        <dbReference type="PROSITE-ProRule" id="PRU01360"/>
    </source>
</evidence>
<evidence type="ECO:0000313" key="19">
    <source>
        <dbReference type="Proteomes" id="UP000189818"/>
    </source>
</evidence>
<evidence type="ECO:0000256" key="1">
    <source>
        <dbReference type="ARBA" id="ARBA00004571"/>
    </source>
</evidence>
<evidence type="ECO:0000256" key="15">
    <source>
        <dbReference type="SAM" id="SignalP"/>
    </source>
</evidence>
<protein>
    <submittedName>
        <fullName evidence="18">Iron complex outermembrane recepter protein</fullName>
    </submittedName>
</protein>
<keyword evidence="3 12" id="KW-1134">Transmembrane beta strand</keyword>
<dbReference type="AlphaFoldDB" id="A0A1T5GXL2"/>
<keyword evidence="6 15" id="KW-0732">Signal</keyword>
<dbReference type="PANTHER" id="PTHR32552">
    <property type="entry name" value="FERRICHROME IRON RECEPTOR-RELATED"/>
    <property type="match status" value="1"/>
</dbReference>
<dbReference type="PROSITE" id="PS52016">
    <property type="entry name" value="TONB_DEPENDENT_REC_3"/>
    <property type="match status" value="1"/>
</dbReference>
<dbReference type="STRING" id="439228.SAMN06295920_12312"/>
<dbReference type="SUPFAM" id="SSF56935">
    <property type="entry name" value="Porins"/>
    <property type="match status" value="1"/>
</dbReference>
<keyword evidence="2 12" id="KW-0813">Transport</keyword>
<comment type="subcellular location">
    <subcellularLocation>
        <location evidence="1 12">Cell outer membrane</location>
        <topology evidence="1 12">Multi-pass membrane protein</topology>
    </subcellularLocation>
</comment>
<evidence type="ECO:0000256" key="3">
    <source>
        <dbReference type="ARBA" id="ARBA00022452"/>
    </source>
</evidence>
<evidence type="ECO:0000256" key="4">
    <source>
        <dbReference type="ARBA" id="ARBA00022496"/>
    </source>
</evidence>
<dbReference type="EMBL" id="FUYM01000023">
    <property type="protein sequence ID" value="SKC13118.1"/>
    <property type="molecule type" value="Genomic_DNA"/>
</dbReference>
<feature type="short sequence motif" description="TonB C-terminal box" evidence="13">
    <location>
        <begin position="747"/>
        <end position="764"/>
    </location>
</feature>
<dbReference type="InterPro" id="IPR039426">
    <property type="entry name" value="TonB-dep_rcpt-like"/>
</dbReference>
<keyword evidence="11 12" id="KW-0998">Cell outer membrane</keyword>
<evidence type="ECO:0000259" key="16">
    <source>
        <dbReference type="Pfam" id="PF00593"/>
    </source>
</evidence>
<accession>A0A1T5GXL2</accession>
<sequence length="764" mass="81695">MNYVHRSLGAVVAMASLAGASAHAQGVGSKEDGHKTVAADTLEEDAGDAIVVTAQRRVQRLQDVGIAVSAFSGEQLRTRQISSSIDVARMTPGVFASASNGGQTASISIRGVTQNDSSDAVEGPVAVYVDETYVPSLQGQGFGLFDVERVEALKGPQGTLFGRNATGGLVNFVIAKPSDTLTGYANGNYGRFNSVKLEGAIGGPITDTVQGRVSLLYNRNNGWLKNLYPGKPDVGGEDMLGGRAQVQWQATDALKVRATASAVRSDLSTGAYNSIATQPVFDGLGRVVGANRVSGPTALGFTPLPGSKLEVNHDFACSDCGRTRLYDAALHVDYDAGGAQISAITNWKRITKVLLIDVDSSPVNLVDVGQNAQTESFSQELRATGKADNVVWNLGVYYLQIHTLAQMGFLARPNGILAGALGVSGTGADLANLQNLWTRSLSGFGQVEYKLTPKLSGTIGLRVIHEWQRYDFQSSLFQNQNDYKLDTAVAQAALQPSYANKRNDSFWAGRAALEYHANRDILLYASINRGAKGGNYNSKLPDGSPPLSPDDFAYKGETLLAYEGGVKSTLLDGKATVNLSGFVYDYSNYQAFTFSNASGFVQNRDANLYGGEAEFTLRPIEGLELSGGLSLLHAKVKNVQVATGVYRDVRPTFAPKRQANGRISYRLPVEVVGGRINLAVDGYSTSSFYQNIRNFAAHKIGGHTIFGAQVGWESSSGFSLTGAVSNLFDKRYEITGFDLSTLCGCSEVAYGKPRWWTISAGFHF</sequence>
<evidence type="ECO:0000256" key="10">
    <source>
        <dbReference type="ARBA" id="ARBA00023136"/>
    </source>
</evidence>
<name>A0A1T5GXL2_9SPHN</name>
<dbReference type="GO" id="GO:0006826">
    <property type="term" value="P:iron ion transport"/>
    <property type="evidence" value="ECO:0007669"/>
    <property type="project" value="UniProtKB-KW"/>
</dbReference>
<evidence type="ECO:0000313" key="18">
    <source>
        <dbReference type="EMBL" id="SKC13118.1"/>
    </source>
</evidence>
<dbReference type="InterPro" id="IPR010917">
    <property type="entry name" value="TonB_rcpt_CS"/>
</dbReference>
<keyword evidence="10 12" id="KW-0472">Membrane</keyword>
<dbReference type="Pfam" id="PF00593">
    <property type="entry name" value="TonB_dep_Rec_b-barrel"/>
    <property type="match status" value="1"/>
</dbReference>
<evidence type="ECO:0000256" key="7">
    <source>
        <dbReference type="ARBA" id="ARBA00023004"/>
    </source>
</evidence>
<evidence type="ECO:0000259" key="17">
    <source>
        <dbReference type="Pfam" id="PF07715"/>
    </source>
</evidence>
<dbReference type="Gene3D" id="2.40.170.20">
    <property type="entry name" value="TonB-dependent receptor, beta-barrel domain"/>
    <property type="match status" value="1"/>
</dbReference>
<keyword evidence="5 12" id="KW-0812">Transmembrane</keyword>
<comment type="similarity">
    <text evidence="12 14">Belongs to the TonB-dependent receptor family.</text>
</comment>
<dbReference type="Proteomes" id="UP000189818">
    <property type="component" value="Unassembled WGS sequence"/>
</dbReference>
<evidence type="ECO:0000256" key="6">
    <source>
        <dbReference type="ARBA" id="ARBA00022729"/>
    </source>
</evidence>
<dbReference type="InterPro" id="IPR036942">
    <property type="entry name" value="Beta-barrel_TonB_sf"/>
</dbReference>
<evidence type="ECO:0000256" key="5">
    <source>
        <dbReference type="ARBA" id="ARBA00022692"/>
    </source>
</evidence>
<dbReference type="InterPro" id="IPR000531">
    <property type="entry name" value="Beta-barrel_TonB"/>
</dbReference>
<feature type="chain" id="PRO_5012007259" evidence="15">
    <location>
        <begin position="25"/>
        <end position="764"/>
    </location>
</feature>
<gene>
    <name evidence="18" type="ORF">SAMN06295920_12312</name>
</gene>
<evidence type="ECO:0000256" key="14">
    <source>
        <dbReference type="RuleBase" id="RU003357"/>
    </source>
</evidence>
<keyword evidence="4" id="KW-0410">Iron transport</keyword>
<dbReference type="RefSeq" id="WP_079651072.1">
    <property type="nucleotide sequence ID" value="NZ_FUYM01000023.1"/>
</dbReference>
<feature type="signal peptide" evidence="15">
    <location>
        <begin position="1"/>
        <end position="24"/>
    </location>
</feature>